<name>A0AAV7IK56_COTGL</name>
<accession>A0AAV7IK56</accession>
<dbReference type="Gene3D" id="3.80.10.10">
    <property type="entry name" value="Ribonuclease Inhibitor"/>
    <property type="match status" value="1"/>
</dbReference>
<dbReference type="SMART" id="SM00369">
    <property type="entry name" value="LRR_TYP"/>
    <property type="match status" value="7"/>
</dbReference>
<keyword evidence="3" id="KW-0677">Repeat</keyword>
<comment type="caution">
    <text evidence="6">The sequence shown here is derived from an EMBL/GenBank/DDBJ whole genome shotgun (WGS) entry which is preliminary data.</text>
</comment>
<evidence type="ECO:0000256" key="4">
    <source>
        <dbReference type="ARBA" id="ARBA00023180"/>
    </source>
</evidence>
<evidence type="ECO:0000256" key="2">
    <source>
        <dbReference type="ARBA" id="ARBA00022729"/>
    </source>
</evidence>
<keyword evidence="7" id="KW-1185">Reference proteome</keyword>
<dbReference type="Proteomes" id="UP000826195">
    <property type="component" value="Unassembled WGS sequence"/>
</dbReference>
<reference evidence="6 7" key="1">
    <citation type="journal article" date="2021" name="J. Hered.">
        <title>A chromosome-level genome assembly of the parasitoid wasp, Cotesia glomerata (Hymenoptera: Braconidae).</title>
        <authorList>
            <person name="Pinto B.J."/>
            <person name="Weis J.J."/>
            <person name="Gamble T."/>
            <person name="Ode P.J."/>
            <person name="Paul R."/>
            <person name="Zaspel J.M."/>
        </authorList>
    </citation>
    <scope>NUCLEOTIDE SEQUENCE [LARGE SCALE GENOMIC DNA]</scope>
    <source>
        <strain evidence="6">CgM1</strain>
    </source>
</reference>
<gene>
    <name evidence="6" type="ORF">KQX54_007246</name>
</gene>
<dbReference type="InterPro" id="IPR050467">
    <property type="entry name" value="LRFN"/>
</dbReference>
<evidence type="ECO:0008006" key="8">
    <source>
        <dbReference type="Google" id="ProtNLM"/>
    </source>
</evidence>
<feature type="compositionally biased region" description="Polar residues" evidence="5">
    <location>
        <begin position="517"/>
        <end position="527"/>
    </location>
</feature>
<dbReference type="InterPro" id="IPR001611">
    <property type="entry name" value="Leu-rich_rpt"/>
</dbReference>
<keyword evidence="1" id="KW-0433">Leucine-rich repeat</keyword>
<evidence type="ECO:0000313" key="6">
    <source>
        <dbReference type="EMBL" id="KAH0554048.1"/>
    </source>
</evidence>
<dbReference type="InterPro" id="IPR032675">
    <property type="entry name" value="LRR_dom_sf"/>
</dbReference>
<protein>
    <recommendedName>
        <fullName evidence="8">Connectin</fullName>
    </recommendedName>
</protein>
<dbReference type="InterPro" id="IPR003591">
    <property type="entry name" value="Leu-rich_rpt_typical-subtyp"/>
</dbReference>
<feature type="compositionally biased region" description="Basic and acidic residues" evidence="5">
    <location>
        <begin position="595"/>
        <end position="604"/>
    </location>
</feature>
<keyword evidence="2" id="KW-0732">Signal</keyword>
<dbReference type="EMBL" id="JAHXZJ010001119">
    <property type="protein sequence ID" value="KAH0554048.1"/>
    <property type="molecule type" value="Genomic_DNA"/>
</dbReference>
<dbReference type="PANTHER" id="PTHR45842">
    <property type="entry name" value="SYNAPTIC ADHESION-LIKE MOLECULE SALM"/>
    <property type="match status" value="1"/>
</dbReference>
<organism evidence="6 7">
    <name type="scientific">Cotesia glomerata</name>
    <name type="common">Lepidopteran parasitic wasp</name>
    <name type="synonym">Apanteles glomeratus</name>
    <dbReference type="NCBI Taxonomy" id="32391"/>
    <lineage>
        <taxon>Eukaryota</taxon>
        <taxon>Metazoa</taxon>
        <taxon>Ecdysozoa</taxon>
        <taxon>Arthropoda</taxon>
        <taxon>Hexapoda</taxon>
        <taxon>Insecta</taxon>
        <taxon>Pterygota</taxon>
        <taxon>Neoptera</taxon>
        <taxon>Endopterygota</taxon>
        <taxon>Hymenoptera</taxon>
        <taxon>Apocrita</taxon>
        <taxon>Ichneumonoidea</taxon>
        <taxon>Braconidae</taxon>
        <taxon>Microgastrinae</taxon>
        <taxon>Cotesia</taxon>
    </lineage>
</organism>
<feature type="compositionally biased region" description="Basic and acidic residues" evidence="5">
    <location>
        <begin position="528"/>
        <end position="537"/>
    </location>
</feature>
<feature type="region of interest" description="Disordered" evidence="5">
    <location>
        <begin position="595"/>
        <end position="622"/>
    </location>
</feature>
<feature type="region of interest" description="Disordered" evidence="5">
    <location>
        <begin position="517"/>
        <end position="541"/>
    </location>
</feature>
<evidence type="ECO:0000256" key="3">
    <source>
        <dbReference type="ARBA" id="ARBA00022737"/>
    </source>
</evidence>
<dbReference type="PROSITE" id="PS51450">
    <property type="entry name" value="LRR"/>
    <property type="match status" value="1"/>
</dbReference>
<evidence type="ECO:0000256" key="1">
    <source>
        <dbReference type="ARBA" id="ARBA00022614"/>
    </source>
</evidence>
<evidence type="ECO:0000313" key="7">
    <source>
        <dbReference type="Proteomes" id="UP000826195"/>
    </source>
</evidence>
<dbReference type="AlphaFoldDB" id="A0AAV7IK56"/>
<dbReference type="FunFam" id="3.80.10.10:FF:001360">
    <property type="entry name" value="Uncharacterized protein"/>
    <property type="match status" value="1"/>
</dbReference>
<sequence>MCRYSSPSIRRNITPVTDFSKPSQTLTRSGEIGPLEVLRKRTTVTSTITLSPLLPSRSRHITPFICPIATITLRGLYPTPLSLLQLQRPLLHYLKRLHPTTRTNTIKKIKMKQLTKLIFMILVCGGYSMPSSHSSVQTISTSDSETIKNLNNINKGEKAAQINICNLEQRQVPIFCTCDADKIGNATEANCVILDVLKPDDIIWNYFMSQPLLEKLSFKVRIGGIMSHVPTKAIRSLTQLKQINFRHANFEEITEGAFANEPSVIVVDIAECGIKQLKSHAFVNMTNIDFINLDDNQIVEINREVFVNLPVLKKLFINRNNITSLHDRAFKHLTSLLELELSNNNIEVITTEHFIGLKSLVSLSLRSNKIAMLGEHTFIEMQELQKLEIDNNLIEYIHPKAFENMRNLRTLNLSSNKLKYLAADIFTGALSINNLDLQNNTLVRVTFDNIKPIITNFYGVSSYLSLDDNQLTCDCNLAWIKGLRNETTNQKLKDSLDLLTCFEEQNGTLQASQTMENDNAHVTSGKSKTGEISDINKSKGKHRIHDANNYMKDNANNDNEHSSYLDSTSKFNREKLVNGKVGYMKNLFDVKVEEPCPEQSRDDPMASEQPSNHRENAAVASSASTTYVPNIATIGQYLYFLSLLIIVVV</sequence>
<proteinExistence type="predicted"/>
<dbReference type="PANTHER" id="PTHR45842:SF12">
    <property type="entry name" value="KEKKON 5, ISOFORM A"/>
    <property type="match status" value="1"/>
</dbReference>
<dbReference type="Pfam" id="PF13855">
    <property type="entry name" value="LRR_8"/>
    <property type="match status" value="2"/>
</dbReference>
<keyword evidence="4" id="KW-0325">Glycoprotein</keyword>
<evidence type="ECO:0000256" key="5">
    <source>
        <dbReference type="SAM" id="MobiDB-lite"/>
    </source>
</evidence>
<dbReference type="SUPFAM" id="SSF52058">
    <property type="entry name" value="L domain-like"/>
    <property type="match status" value="1"/>
</dbReference>